<evidence type="ECO:0000256" key="7">
    <source>
        <dbReference type="SAM" id="Phobius"/>
    </source>
</evidence>
<reference evidence="9 10" key="1">
    <citation type="submission" date="2019-07" db="EMBL/GenBank/DDBJ databases">
        <authorList>
            <person name="Jastrzebski P J."/>
            <person name="Paukszto L."/>
            <person name="Jastrzebski P J."/>
        </authorList>
    </citation>
    <scope>NUCLEOTIDE SEQUENCE [LARGE SCALE GENOMIC DNA]</scope>
    <source>
        <strain evidence="9 10">WMS-il1</strain>
    </source>
</reference>
<feature type="transmembrane region" description="Helical" evidence="7">
    <location>
        <begin position="170"/>
        <end position="192"/>
    </location>
</feature>
<dbReference type="InterPro" id="IPR020846">
    <property type="entry name" value="MFS_dom"/>
</dbReference>
<dbReference type="PROSITE" id="PS50850">
    <property type="entry name" value="MFS"/>
    <property type="match status" value="1"/>
</dbReference>
<feature type="transmembrane region" description="Helical" evidence="7">
    <location>
        <begin position="47"/>
        <end position="69"/>
    </location>
</feature>
<protein>
    <recommendedName>
        <fullName evidence="8">Major facilitator superfamily (MFS) profile domain-containing protein</fullName>
    </recommendedName>
</protein>
<organism evidence="9 10">
    <name type="scientific">Hymenolepis diminuta</name>
    <name type="common">Rat tapeworm</name>
    <dbReference type="NCBI Taxonomy" id="6216"/>
    <lineage>
        <taxon>Eukaryota</taxon>
        <taxon>Metazoa</taxon>
        <taxon>Spiralia</taxon>
        <taxon>Lophotrochozoa</taxon>
        <taxon>Platyhelminthes</taxon>
        <taxon>Cestoda</taxon>
        <taxon>Eucestoda</taxon>
        <taxon>Cyclophyllidea</taxon>
        <taxon>Hymenolepididae</taxon>
        <taxon>Hymenolepis</taxon>
    </lineage>
</organism>
<dbReference type="GO" id="GO:0016020">
    <property type="term" value="C:membrane"/>
    <property type="evidence" value="ECO:0007669"/>
    <property type="project" value="UniProtKB-SubCell"/>
</dbReference>
<dbReference type="Proteomes" id="UP000321570">
    <property type="component" value="Unassembled WGS sequence"/>
</dbReference>
<feature type="domain" description="Major facilitator superfamily (MFS) profile" evidence="8">
    <location>
        <begin position="47"/>
        <end position="306"/>
    </location>
</feature>
<evidence type="ECO:0000256" key="2">
    <source>
        <dbReference type="ARBA" id="ARBA00008335"/>
    </source>
</evidence>
<feature type="transmembrane region" description="Helical" evidence="7">
    <location>
        <begin position="81"/>
        <end position="101"/>
    </location>
</feature>
<feature type="transmembrane region" description="Helical" evidence="7">
    <location>
        <begin position="113"/>
        <end position="130"/>
    </location>
</feature>
<name>A0A564Z608_HYMDI</name>
<evidence type="ECO:0000256" key="1">
    <source>
        <dbReference type="ARBA" id="ARBA00004141"/>
    </source>
</evidence>
<dbReference type="PANTHER" id="PTHR23511:SF5">
    <property type="entry name" value="MAJOR FACILITATOR-TYPE TRANSPORTER HXNZ-RELATED"/>
    <property type="match status" value="1"/>
</dbReference>
<dbReference type="AlphaFoldDB" id="A0A564Z608"/>
<evidence type="ECO:0000256" key="6">
    <source>
        <dbReference type="ARBA" id="ARBA00023136"/>
    </source>
</evidence>
<keyword evidence="4 7" id="KW-0812">Transmembrane</keyword>
<feature type="transmembrane region" description="Helical" evidence="7">
    <location>
        <begin position="287"/>
        <end position="305"/>
    </location>
</feature>
<comment type="similarity">
    <text evidence="2">Belongs to the major facilitator superfamily.</text>
</comment>
<dbReference type="Gene3D" id="1.20.1250.20">
    <property type="entry name" value="MFS general substrate transporter like domains"/>
    <property type="match status" value="1"/>
</dbReference>
<feature type="transmembrane region" description="Helical" evidence="7">
    <location>
        <begin position="198"/>
        <end position="219"/>
    </location>
</feature>
<dbReference type="InterPro" id="IPR005828">
    <property type="entry name" value="MFS_sugar_transport-like"/>
</dbReference>
<evidence type="ECO:0000256" key="4">
    <source>
        <dbReference type="ARBA" id="ARBA00022692"/>
    </source>
</evidence>
<feature type="non-terminal residue" evidence="9">
    <location>
        <position position="306"/>
    </location>
</feature>
<sequence length="306" mass="34146">MHVTFDVIDLNEEDETINQTDKSEQHKTYTIEEAVEAYGFGRFQFSVITICGILQAANAMEMLLLSVLGPTLRCAWHLDSSQVALITTVVFLGFFFGAPVWGLFSDKFGRKRCFLVVLFWVSYTGLATSLSPNFTWLIILRGLVGFGMAGEGSAYTLMSEFLPVKYRAKVLIGISIFWAIGSTLEIGLAFVVLPKLGWRWLVFFSAVPLVIFCFLIPLLPESVHYLMTANRKKEAEQVIKRMAGLNGRVPLEGELVHSISATSEVELGKLSHLWAPGFRMLSAMQPLLWFGAAFCYYGIILISSTL</sequence>
<dbReference type="EMBL" id="CABIJS010000666">
    <property type="protein sequence ID" value="VUZ54866.1"/>
    <property type="molecule type" value="Genomic_DNA"/>
</dbReference>
<keyword evidence="5 7" id="KW-1133">Transmembrane helix</keyword>
<proteinExistence type="inferred from homology"/>
<keyword evidence="6 7" id="KW-0472">Membrane</keyword>
<evidence type="ECO:0000256" key="5">
    <source>
        <dbReference type="ARBA" id="ARBA00022989"/>
    </source>
</evidence>
<evidence type="ECO:0000313" key="10">
    <source>
        <dbReference type="Proteomes" id="UP000321570"/>
    </source>
</evidence>
<dbReference type="GO" id="GO:0022857">
    <property type="term" value="F:transmembrane transporter activity"/>
    <property type="evidence" value="ECO:0007669"/>
    <property type="project" value="InterPro"/>
</dbReference>
<evidence type="ECO:0000256" key="3">
    <source>
        <dbReference type="ARBA" id="ARBA00022448"/>
    </source>
</evidence>
<evidence type="ECO:0000259" key="8">
    <source>
        <dbReference type="PROSITE" id="PS50850"/>
    </source>
</evidence>
<evidence type="ECO:0000313" key="9">
    <source>
        <dbReference type="EMBL" id="VUZ54866.1"/>
    </source>
</evidence>
<keyword evidence="3" id="KW-0813">Transport</keyword>
<dbReference type="PANTHER" id="PTHR23511">
    <property type="entry name" value="SYNAPTIC VESICLE GLYCOPROTEIN 2"/>
    <property type="match status" value="1"/>
</dbReference>
<keyword evidence="10" id="KW-1185">Reference proteome</keyword>
<comment type="subcellular location">
    <subcellularLocation>
        <location evidence="1">Membrane</location>
        <topology evidence="1">Multi-pass membrane protein</topology>
    </subcellularLocation>
</comment>
<dbReference type="Pfam" id="PF00083">
    <property type="entry name" value="Sugar_tr"/>
    <property type="match status" value="1"/>
</dbReference>
<dbReference type="SUPFAM" id="SSF103473">
    <property type="entry name" value="MFS general substrate transporter"/>
    <property type="match status" value="1"/>
</dbReference>
<gene>
    <name evidence="9" type="ORF">WMSIL1_LOCUS12647</name>
</gene>
<accession>A0A564Z608</accession>
<dbReference type="InterPro" id="IPR036259">
    <property type="entry name" value="MFS_trans_sf"/>
</dbReference>